<dbReference type="EMBL" id="OOIL02000506">
    <property type="protein sequence ID" value="VFQ65954.1"/>
    <property type="molecule type" value="Genomic_DNA"/>
</dbReference>
<keyword evidence="3" id="KW-1185">Reference proteome</keyword>
<name>A0A484KPR6_9ASTE</name>
<reference evidence="2 3" key="1">
    <citation type="submission" date="2018-04" db="EMBL/GenBank/DDBJ databases">
        <authorList>
            <person name="Vogel A."/>
        </authorList>
    </citation>
    <scope>NUCLEOTIDE SEQUENCE [LARGE SCALE GENOMIC DNA]</scope>
</reference>
<evidence type="ECO:0000256" key="1">
    <source>
        <dbReference type="SAM" id="MobiDB-lite"/>
    </source>
</evidence>
<dbReference type="AlphaFoldDB" id="A0A484KPR6"/>
<sequence>MPICGHWGVNVGTTSSSKQDRPDHEATLQSTSVMIYPFGRMEISSWWLGKSIFLILYNEKYVIENDCGTKLLCSYSETIAPSITFLEETQHYRLCTV</sequence>
<dbReference type="Proteomes" id="UP000595140">
    <property type="component" value="Unassembled WGS sequence"/>
</dbReference>
<proteinExistence type="predicted"/>
<evidence type="ECO:0000313" key="2">
    <source>
        <dbReference type="EMBL" id="VFQ65954.1"/>
    </source>
</evidence>
<feature type="region of interest" description="Disordered" evidence="1">
    <location>
        <begin position="1"/>
        <end position="25"/>
    </location>
</feature>
<accession>A0A484KPR6</accession>
<gene>
    <name evidence="2" type="ORF">CCAM_LOCUS7730</name>
</gene>
<evidence type="ECO:0000313" key="3">
    <source>
        <dbReference type="Proteomes" id="UP000595140"/>
    </source>
</evidence>
<organism evidence="2 3">
    <name type="scientific">Cuscuta campestris</name>
    <dbReference type="NCBI Taxonomy" id="132261"/>
    <lineage>
        <taxon>Eukaryota</taxon>
        <taxon>Viridiplantae</taxon>
        <taxon>Streptophyta</taxon>
        <taxon>Embryophyta</taxon>
        <taxon>Tracheophyta</taxon>
        <taxon>Spermatophyta</taxon>
        <taxon>Magnoliopsida</taxon>
        <taxon>eudicotyledons</taxon>
        <taxon>Gunneridae</taxon>
        <taxon>Pentapetalae</taxon>
        <taxon>asterids</taxon>
        <taxon>lamiids</taxon>
        <taxon>Solanales</taxon>
        <taxon>Convolvulaceae</taxon>
        <taxon>Cuscuteae</taxon>
        <taxon>Cuscuta</taxon>
        <taxon>Cuscuta subgen. Grammica</taxon>
        <taxon>Cuscuta sect. Cleistogrammica</taxon>
    </lineage>
</organism>
<protein>
    <submittedName>
        <fullName evidence="2">Uncharacterized protein</fullName>
    </submittedName>
</protein>